<accession>A0A8J5ZC70</accession>
<protein>
    <submittedName>
        <fullName evidence="2">Uncharacterized protein</fullName>
    </submittedName>
</protein>
<gene>
    <name evidence="2" type="ORF">J0S82_005603</name>
</gene>
<reference evidence="2" key="1">
    <citation type="journal article" date="2021" name="Evol. Appl.">
        <title>The genome of the Pyrenean desman and the effects of bottlenecks and inbreeding on the genomic landscape of an endangered species.</title>
        <authorList>
            <person name="Escoda L."/>
            <person name="Castresana J."/>
        </authorList>
    </citation>
    <scope>NUCLEOTIDE SEQUENCE</scope>
    <source>
        <strain evidence="2">IBE-C5619</strain>
    </source>
</reference>
<feature type="non-terminal residue" evidence="2">
    <location>
        <position position="1"/>
    </location>
</feature>
<name>A0A8J5ZC70_GALPY</name>
<proteinExistence type="predicted"/>
<dbReference type="Proteomes" id="UP000700334">
    <property type="component" value="Unassembled WGS sequence"/>
</dbReference>
<dbReference type="AlphaFoldDB" id="A0A8J5ZC70"/>
<dbReference type="EMBL" id="JAGFMF010012271">
    <property type="protein sequence ID" value="KAG8505158.1"/>
    <property type="molecule type" value="Genomic_DNA"/>
</dbReference>
<dbReference type="OrthoDB" id="9838234at2759"/>
<feature type="non-terminal residue" evidence="2">
    <location>
        <position position="425"/>
    </location>
</feature>
<evidence type="ECO:0000313" key="3">
    <source>
        <dbReference type="Proteomes" id="UP000700334"/>
    </source>
</evidence>
<comment type="caution">
    <text evidence="2">The sequence shown here is derived from an EMBL/GenBank/DDBJ whole genome shotgun (WGS) entry which is preliminary data.</text>
</comment>
<evidence type="ECO:0000256" key="1">
    <source>
        <dbReference type="SAM" id="MobiDB-lite"/>
    </source>
</evidence>
<sequence length="425" mass="46724">VPHERKRESKKPGGRPEECPCSQLLHDREGAQDPEDESMDAGADKAAEDAPSLSHAEPRKDTKAWHFSHFLGTDWKLPISLGPVQPPLFSSLSSNKAVGHSWELSPPKSFQIHDVHVSSLPQQSLFRRYMDLKAEKRLAGRKERRSRFGEIHTRKCYQFGEIFSPFQALATTEMRKLVFPTDLPMSSHLQRMGIPCATEGNLQDLSLSSAELGLGKNDSSREKEKAASHIKTPLFPPIIALQALALNDNVELAFWLRSLPCGFDCLLPPLFNIPERLTCPLPAPPMLSGHEALGICCHYSTAPGQIDSKSHVQTVCLCGSVPMCVCVLNSGGRRCDEAVKSNTAALESVEFSLAPPARAHHTASLGRLLLIFMQSQTGGMLHCVPSKPQQMLSGGRKDRKSATQPLLKILTLRAHTCQGLWTPSV</sequence>
<keyword evidence="3" id="KW-1185">Reference proteome</keyword>
<evidence type="ECO:0000313" key="2">
    <source>
        <dbReference type="EMBL" id="KAG8505158.1"/>
    </source>
</evidence>
<feature type="compositionally biased region" description="Basic and acidic residues" evidence="1">
    <location>
        <begin position="1"/>
        <end position="18"/>
    </location>
</feature>
<organism evidence="2 3">
    <name type="scientific">Galemys pyrenaicus</name>
    <name type="common">Iberian desman</name>
    <name type="synonym">Pyrenean desman</name>
    <dbReference type="NCBI Taxonomy" id="202257"/>
    <lineage>
        <taxon>Eukaryota</taxon>
        <taxon>Metazoa</taxon>
        <taxon>Chordata</taxon>
        <taxon>Craniata</taxon>
        <taxon>Vertebrata</taxon>
        <taxon>Euteleostomi</taxon>
        <taxon>Mammalia</taxon>
        <taxon>Eutheria</taxon>
        <taxon>Laurasiatheria</taxon>
        <taxon>Eulipotyphla</taxon>
        <taxon>Talpidae</taxon>
        <taxon>Galemys</taxon>
    </lineage>
</organism>
<feature type="region of interest" description="Disordered" evidence="1">
    <location>
        <begin position="1"/>
        <end position="60"/>
    </location>
</feature>